<dbReference type="InterPro" id="IPR050266">
    <property type="entry name" value="AB_hydrolase_sf"/>
</dbReference>
<dbReference type="GO" id="GO:0016020">
    <property type="term" value="C:membrane"/>
    <property type="evidence" value="ECO:0007669"/>
    <property type="project" value="TreeGrafter"/>
</dbReference>
<dbReference type="Proteomes" id="UP001226084">
    <property type="component" value="Unassembled WGS sequence"/>
</dbReference>
<dbReference type="SUPFAM" id="SSF53474">
    <property type="entry name" value="alpha/beta-Hydrolases"/>
    <property type="match status" value="1"/>
</dbReference>
<evidence type="ECO:0000313" key="6">
    <source>
        <dbReference type="Proteomes" id="UP001226084"/>
    </source>
</evidence>
<keyword evidence="3" id="KW-0732">Signal</keyword>
<keyword evidence="2" id="KW-0378">Hydrolase</keyword>
<feature type="domain" description="AB hydrolase-1" evidence="4">
    <location>
        <begin position="83"/>
        <end position="357"/>
    </location>
</feature>
<protein>
    <submittedName>
        <fullName evidence="5">Pimeloyl-ACP methyl ester carboxylesterase</fullName>
    </submittedName>
</protein>
<dbReference type="RefSeq" id="WP_307107497.1">
    <property type="nucleotide sequence ID" value="NZ_JAUTAS010000001.1"/>
</dbReference>
<dbReference type="EMBL" id="JAUTAS010000001">
    <property type="protein sequence ID" value="MDQ1109945.1"/>
    <property type="molecule type" value="Genomic_DNA"/>
</dbReference>
<dbReference type="GO" id="GO:0006508">
    <property type="term" value="P:proteolysis"/>
    <property type="evidence" value="ECO:0007669"/>
    <property type="project" value="InterPro"/>
</dbReference>
<dbReference type="InterPro" id="IPR002410">
    <property type="entry name" value="Peptidase_S33"/>
</dbReference>
<sequence>MTNAQEFHRSRFALMALMLLSGIAGTASAANECPDTSALEPARAVVRDLQRITTPNGIQEQYATPIGGVKQWLTIRGEDRANPVILFVHGGPASPVTPSVWQFQRPLEEYFTVVDWDQRGAGKTYAEASPDAIAPTLTIERYVDDAIEVAEHLRAHLGQRKVILMAHSWGTIVAMQAALKRPDLFHAYVGIGQIINQVENEKISFDYGLAQAKAHGNAKAVAELEAIAPYPGNTPITRERIITARTWPQYYGGLTAYRDDSKYYFGAAKLSPDYTDADRCNIDKGSVLSLGPLLPQMLKVDFNPITRFPIPVVMFMGRHDYTTPTAPTERWLNTVQAPYKQGVWFEHSAHMVPWEEPGKTLLSLVQIVRPLAR</sequence>
<dbReference type="AlphaFoldDB" id="A0AAP5ALU1"/>
<proteinExistence type="inferred from homology"/>
<comment type="similarity">
    <text evidence="1">Belongs to the peptidase S33 family.</text>
</comment>
<dbReference type="InterPro" id="IPR000073">
    <property type="entry name" value="AB_hydrolase_1"/>
</dbReference>
<feature type="signal peptide" evidence="3">
    <location>
        <begin position="1"/>
        <end position="29"/>
    </location>
</feature>
<dbReference type="Gene3D" id="3.40.50.1820">
    <property type="entry name" value="alpha/beta hydrolase"/>
    <property type="match status" value="1"/>
</dbReference>
<dbReference type="GO" id="GO:0008233">
    <property type="term" value="F:peptidase activity"/>
    <property type="evidence" value="ECO:0007669"/>
    <property type="project" value="InterPro"/>
</dbReference>
<organism evidence="5 6">
    <name type="scientific">Stenotrophomonas rhizophila</name>
    <dbReference type="NCBI Taxonomy" id="216778"/>
    <lineage>
        <taxon>Bacteria</taxon>
        <taxon>Pseudomonadati</taxon>
        <taxon>Pseudomonadota</taxon>
        <taxon>Gammaproteobacteria</taxon>
        <taxon>Lysobacterales</taxon>
        <taxon>Lysobacteraceae</taxon>
        <taxon>Stenotrophomonas</taxon>
    </lineage>
</organism>
<dbReference type="PRINTS" id="PR00793">
    <property type="entry name" value="PROAMNOPTASE"/>
</dbReference>
<feature type="chain" id="PRO_5042990076" evidence="3">
    <location>
        <begin position="30"/>
        <end position="373"/>
    </location>
</feature>
<comment type="caution">
    <text evidence="5">The sequence shown here is derived from an EMBL/GenBank/DDBJ whole genome shotgun (WGS) entry which is preliminary data.</text>
</comment>
<evidence type="ECO:0000259" key="4">
    <source>
        <dbReference type="Pfam" id="PF00561"/>
    </source>
</evidence>
<evidence type="ECO:0000256" key="3">
    <source>
        <dbReference type="SAM" id="SignalP"/>
    </source>
</evidence>
<gene>
    <name evidence="5" type="ORF">QE424_003104</name>
</gene>
<accession>A0AAP5ALU1</accession>
<reference evidence="5" key="1">
    <citation type="submission" date="2023-07" db="EMBL/GenBank/DDBJ databases">
        <title>Functional and genomic diversity of the sorghum phyllosphere microbiome.</title>
        <authorList>
            <person name="Shade A."/>
        </authorList>
    </citation>
    <scope>NUCLEOTIDE SEQUENCE</scope>
    <source>
        <strain evidence="5">SORGH_AS_0457</strain>
    </source>
</reference>
<dbReference type="Pfam" id="PF00561">
    <property type="entry name" value="Abhydrolase_1"/>
    <property type="match status" value="1"/>
</dbReference>
<evidence type="ECO:0000256" key="1">
    <source>
        <dbReference type="ARBA" id="ARBA00010088"/>
    </source>
</evidence>
<evidence type="ECO:0000256" key="2">
    <source>
        <dbReference type="ARBA" id="ARBA00022801"/>
    </source>
</evidence>
<name>A0AAP5ALU1_9GAMM</name>
<dbReference type="InterPro" id="IPR029058">
    <property type="entry name" value="AB_hydrolase_fold"/>
</dbReference>
<dbReference type="PANTHER" id="PTHR43798">
    <property type="entry name" value="MONOACYLGLYCEROL LIPASE"/>
    <property type="match status" value="1"/>
</dbReference>
<evidence type="ECO:0000313" key="5">
    <source>
        <dbReference type="EMBL" id="MDQ1109945.1"/>
    </source>
</evidence>
<dbReference type="PANTHER" id="PTHR43798:SF33">
    <property type="entry name" value="HYDROLASE, PUTATIVE (AFU_ORTHOLOGUE AFUA_2G14860)-RELATED"/>
    <property type="match status" value="1"/>
</dbReference>